<organism evidence="5 6">
    <name type="scientific">Enterovirga aerilata</name>
    <dbReference type="NCBI Taxonomy" id="2730920"/>
    <lineage>
        <taxon>Bacteria</taxon>
        <taxon>Pseudomonadati</taxon>
        <taxon>Pseudomonadota</taxon>
        <taxon>Alphaproteobacteria</taxon>
        <taxon>Hyphomicrobiales</taxon>
        <taxon>Methylobacteriaceae</taxon>
        <taxon>Enterovirga</taxon>
    </lineage>
</organism>
<dbReference type="PANTHER" id="PTHR33619">
    <property type="entry name" value="POLYSACCHARIDE EXPORT PROTEIN GFCE-RELATED"/>
    <property type="match status" value="1"/>
</dbReference>
<dbReference type="Pfam" id="PF02563">
    <property type="entry name" value="Poly_export"/>
    <property type="match status" value="1"/>
</dbReference>
<dbReference type="InterPro" id="IPR003715">
    <property type="entry name" value="Poly_export_N"/>
</dbReference>
<dbReference type="Proteomes" id="UP000564885">
    <property type="component" value="Unassembled WGS sequence"/>
</dbReference>
<evidence type="ECO:0000259" key="4">
    <source>
        <dbReference type="Pfam" id="PF10531"/>
    </source>
</evidence>
<keyword evidence="1 2" id="KW-0732">Signal</keyword>
<feature type="chain" id="PRO_5032609499" evidence="2">
    <location>
        <begin position="25"/>
        <end position="188"/>
    </location>
</feature>
<dbReference type="GO" id="GO:0015159">
    <property type="term" value="F:polysaccharide transmembrane transporter activity"/>
    <property type="evidence" value="ECO:0007669"/>
    <property type="project" value="InterPro"/>
</dbReference>
<dbReference type="PANTHER" id="PTHR33619:SF3">
    <property type="entry name" value="POLYSACCHARIDE EXPORT PROTEIN GFCE-RELATED"/>
    <property type="match status" value="1"/>
</dbReference>
<dbReference type="InterPro" id="IPR049712">
    <property type="entry name" value="Poly_export"/>
</dbReference>
<comment type="caution">
    <text evidence="5">The sequence shown here is derived from an EMBL/GenBank/DDBJ whole genome shotgun (WGS) entry which is preliminary data.</text>
</comment>
<protein>
    <submittedName>
        <fullName evidence="5">Polysaccharide export protein</fullName>
    </submittedName>
</protein>
<dbReference type="InterPro" id="IPR019554">
    <property type="entry name" value="Soluble_ligand-bd"/>
</dbReference>
<proteinExistence type="predicted"/>
<dbReference type="RefSeq" id="WP_171217751.1">
    <property type="nucleotide sequence ID" value="NZ_JABEPP010000002.1"/>
</dbReference>
<dbReference type="AlphaFoldDB" id="A0A849I3Q0"/>
<evidence type="ECO:0000313" key="5">
    <source>
        <dbReference type="EMBL" id="NNM72264.1"/>
    </source>
</evidence>
<name>A0A849I3Q0_9HYPH</name>
<feature type="signal peptide" evidence="2">
    <location>
        <begin position="1"/>
        <end position="24"/>
    </location>
</feature>
<keyword evidence="6" id="KW-1185">Reference proteome</keyword>
<evidence type="ECO:0000256" key="1">
    <source>
        <dbReference type="ARBA" id="ARBA00022729"/>
    </source>
</evidence>
<dbReference type="Pfam" id="PF10531">
    <property type="entry name" value="SLBB"/>
    <property type="match status" value="1"/>
</dbReference>
<evidence type="ECO:0000256" key="2">
    <source>
        <dbReference type="SAM" id="SignalP"/>
    </source>
</evidence>
<accession>A0A849I3Q0</accession>
<evidence type="ECO:0000313" key="6">
    <source>
        <dbReference type="Proteomes" id="UP000564885"/>
    </source>
</evidence>
<dbReference type="EMBL" id="JABEPP010000002">
    <property type="protein sequence ID" value="NNM72264.1"/>
    <property type="molecule type" value="Genomic_DNA"/>
</dbReference>
<reference evidence="5 6" key="1">
    <citation type="submission" date="2020-04" db="EMBL/GenBank/DDBJ databases">
        <title>Enterovirga sp. isolate from soil.</title>
        <authorList>
            <person name="Chea S."/>
            <person name="Kim D.-U."/>
        </authorList>
    </citation>
    <scope>NUCLEOTIDE SEQUENCE [LARGE SCALE GENOMIC DNA]</scope>
    <source>
        <strain evidence="5 6">DB1703</strain>
    </source>
</reference>
<evidence type="ECO:0000259" key="3">
    <source>
        <dbReference type="Pfam" id="PF02563"/>
    </source>
</evidence>
<feature type="domain" description="Polysaccharide export protein N-terminal" evidence="3">
    <location>
        <begin position="37"/>
        <end position="109"/>
    </location>
</feature>
<feature type="domain" description="Soluble ligand binding" evidence="4">
    <location>
        <begin position="115"/>
        <end position="161"/>
    </location>
</feature>
<dbReference type="Gene3D" id="3.30.1950.10">
    <property type="entry name" value="wza like domain"/>
    <property type="match status" value="1"/>
</dbReference>
<gene>
    <name evidence="5" type="ORF">HJG44_07625</name>
</gene>
<sequence length="188" mass="20008">MNRRRALLLLASALPLAGCMQPHATGSIATAPRAGGEGYLLATGDKLRIIVFGQDSLSNIYQVDASGRITMPLIGAVPVGGLTTAGAGAAIEAKLKAGYIREPKVTVEVDTYRPFFILGEVTTSGQFPYVNGMTVQTAVAIAGGFTPRAQRDYAEVTRRTARGIQTAEVPITYPVRPGDTIVIKERWF</sequence>